<dbReference type="InterPro" id="IPR051470">
    <property type="entry name" value="Thiol:disulfide_interchange"/>
</dbReference>
<dbReference type="InterPro" id="IPR036249">
    <property type="entry name" value="Thioredoxin-like_sf"/>
</dbReference>
<evidence type="ECO:0000313" key="2">
    <source>
        <dbReference type="EMBL" id="PEH40604.1"/>
    </source>
</evidence>
<dbReference type="EMBL" id="PDDY01000002">
    <property type="protein sequence ID" value="PEH40604.1"/>
    <property type="molecule type" value="Genomic_DNA"/>
</dbReference>
<evidence type="ECO:0000313" key="3">
    <source>
        <dbReference type="Proteomes" id="UP000220629"/>
    </source>
</evidence>
<dbReference type="PANTHER" id="PTHR35272">
    <property type="entry name" value="THIOL:DISULFIDE INTERCHANGE PROTEIN DSBC-RELATED"/>
    <property type="match status" value="1"/>
</dbReference>
<name>A0A2A7SA72_BURGA</name>
<accession>A0A2A7SA72</accession>
<sequence>MQDLEKSSLPATLMAKIPAGAQVSRRFEVTPGLMGNIVTVGRFSNFVVYTLENNRDVWITGKVEDETGRDLGGKFIRRYAPHVDLTEFNKNLEDANAVAEGGKEVENGKVVYIFMDPNCVFCHLLWKALRPYEAAGAAIKWIPIGILRKNSENMAAQLLESVDGRAALSQLENNFSMASESGGLSGNYAVSDSARKKISSNLGLFRAIGFSGTPAIVYQDDKGMLTGVQGMPKLSDLPGIVKIREISSSDPELANFR</sequence>
<feature type="domain" description="Thioredoxin-like fold" evidence="1">
    <location>
        <begin position="107"/>
        <end position="230"/>
    </location>
</feature>
<dbReference type="SUPFAM" id="SSF52833">
    <property type="entry name" value="Thioredoxin-like"/>
    <property type="match status" value="1"/>
</dbReference>
<dbReference type="Pfam" id="PF13098">
    <property type="entry name" value="Thioredoxin_2"/>
    <property type="match status" value="1"/>
</dbReference>
<protein>
    <submittedName>
        <fullName evidence="2">Thiol:disulfide interchange protein DsbG</fullName>
    </submittedName>
</protein>
<proteinExistence type="predicted"/>
<dbReference type="AlphaFoldDB" id="A0A2A7SA72"/>
<dbReference type="PANTHER" id="PTHR35272:SF4">
    <property type="entry name" value="THIOL:DISULFIDE INTERCHANGE PROTEIN DSBG"/>
    <property type="match status" value="1"/>
</dbReference>
<dbReference type="Gene3D" id="3.40.30.10">
    <property type="entry name" value="Glutaredoxin"/>
    <property type="match status" value="1"/>
</dbReference>
<organism evidence="2 3">
    <name type="scientific">Burkholderia gladioli</name>
    <name type="common">Pseudomonas marginata</name>
    <name type="synonym">Phytomonas marginata</name>
    <dbReference type="NCBI Taxonomy" id="28095"/>
    <lineage>
        <taxon>Bacteria</taxon>
        <taxon>Pseudomonadati</taxon>
        <taxon>Pseudomonadota</taxon>
        <taxon>Betaproteobacteria</taxon>
        <taxon>Burkholderiales</taxon>
        <taxon>Burkholderiaceae</taxon>
        <taxon>Burkholderia</taxon>
    </lineage>
</organism>
<gene>
    <name evidence="2" type="ORF">CRM94_16510</name>
</gene>
<dbReference type="InterPro" id="IPR012336">
    <property type="entry name" value="Thioredoxin-like_fold"/>
</dbReference>
<dbReference type="Proteomes" id="UP000220629">
    <property type="component" value="Unassembled WGS sequence"/>
</dbReference>
<reference evidence="3" key="1">
    <citation type="submission" date="2017-09" db="EMBL/GenBank/DDBJ databases">
        <title>FDA dAtabase for Regulatory Grade micrObial Sequences (FDA-ARGOS): Supporting development and validation of Infectious Disease Dx tests.</title>
        <authorList>
            <person name="Minogue T."/>
            <person name="Wolcott M."/>
            <person name="Wasieloski L."/>
            <person name="Aguilar W."/>
            <person name="Moore D."/>
            <person name="Tallon L."/>
            <person name="Sadzewicz L."/>
            <person name="Ott S."/>
            <person name="Zhao X."/>
            <person name="Nagaraj S."/>
            <person name="Vavikolanu K."/>
            <person name="Aluvathingal J."/>
            <person name="Nadendla S."/>
            <person name="Sichtig H."/>
        </authorList>
    </citation>
    <scope>NUCLEOTIDE SEQUENCE [LARGE SCALE GENOMIC DNA]</scope>
    <source>
        <strain evidence="3">FDAARGOS_390</strain>
    </source>
</reference>
<evidence type="ECO:0000259" key="1">
    <source>
        <dbReference type="Pfam" id="PF13098"/>
    </source>
</evidence>
<dbReference type="NCBIfam" id="NF008657">
    <property type="entry name" value="PRK11657.1"/>
    <property type="match status" value="1"/>
</dbReference>
<comment type="caution">
    <text evidence="2">The sequence shown here is derived from an EMBL/GenBank/DDBJ whole genome shotgun (WGS) entry which is preliminary data.</text>
</comment>